<dbReference type="EMBL" id="SDRB02002887">
    <property type="protein sequence ID" value="THG18702.1"/>
    <property type="molecule type" value="Genomic_DNA"/>
</dbReference>
<dbReference type="PANTHER" id="PTHR37743:SF1">
    <property type="entry name" value="ARM REPEAT SUPERFAMILY PROTEIN"/>
    <property type="match status" value="1"/>
</dbReference>
<keyword evidence="2" id="KW-1185">Reference proteome</keyword>
<comment type="caution">
    <text evidence="1">The sequence shown here is derived from an EMBL/GenBank/DDBJ whole genome shotgun (WGS) entry which is preliminary data.</text>
</comment>
<sequence length="137" mass="15049">MEDEQVLWPSTDSDSNSNSMVSATLGRVMSTLLSARPKKLQDAISRLHSPPKRGSFVTLEESLWILHTYVREAAQREESLDEILVPITQHPLWVCGGGLGADAGGLVDGFCELEGRGSGLLDPGKRWRGMDSGVLWW</sequence>
<dbReference type="PANTHER" id="PTHR37743">
    <property type="entry name" value="ARM REPEAT SUPERFAMILY PROTEIN"/>
    <property type="match status" value="1"/>
</dbReference>
<accession>A0A4S4EQL8</accession>
<organism evidence="1 2">
    <name type="scientific">Camellia sinensis var. sinensis</name>
    <name type="common">China tea</name>
    <dbReference type="NCBI Taxonomy" id="542762"/>
    <lineage>
        <taxon>Eukaryota</taxon>
        <taxon>Viridiplantae</taxon>
        <taxon>Streptophyta</taxon>
        <taxon>Embryophyta</taxon>
        <taxon>Tracheophyta</taxon>
        <taxon>Spermatophyta</taxon>
        <taxon>Magnoliopsida</taxon>
        <taxon>eudicotyledons</taxon>
        <taxon>Gunneridae</taxon>
        <taxon>Pentapetalae</taxon>
        <taxon>asterids</taxon>
        <taxon>Ericales</taxon>
        <taxon>Theaceae</taxon>
        <taxon>Camellia</taxon>
    </lineage>
</organism>
<protein>
    <submittedName>
        <fullName evidence="1">Uncharacterized protein</fullName>
    </submittedName>
</protein>
<dbReference type="AlphaFoldDB" id="A0A4S4EQL8"/>
<evidence type="ECO:0000313" key="2">
    <source>
        <dbReference type="Proteomes" id="UP000306102"/>
    </source>
</evidence>
<dbReference type="Proteomes" id="UP000306102">
    <property type="component" value="Unassembled WGS sequence"/>
</dbReference>
<name>A0A4S4EQL8_CAMSN</name>
<evidence type="ECO:0000313" key="1">
    <source>
        <dbReference type="EMBL" id="THG18702.1"/>
    </source>
</evidence>
<reference evidence="1 2" key="1">
    <citation type="journal article" date="2018" name="Proc. Natl. Acad. Sci. U.S.A.">
        <title>Draft genome sequence of Camellia sinensis var. sinensis provides insights into the evolution of the tea genome and tea quality.</title>
        <authorList>
            <person name="Wei C."/>
            <person name="Yang H."/>
            <person name="Wang S."/>
            <person name="Zhao J."/>
            <person name="Liu C."/>
            <person name="Gao L."/>
            <person name="Xia E."/>
            <person name="Lu Y."/>
            <person name="Tai Y."/>
            <person name="She G."/>
            <person name="Sun J."/>
            <person name="Cao H."/>
            <person name="Tong W."/>
            <person name="Gao Q."/>
            <person name="Li Y."/>
            <person name="Deng W."/>
            <person name="Jiang X."/>
            <person name="Wang W."/>
            <person name="Chen Q."/>
            <person name="Zhang S."/>
            <person name="Li H."/>
            <person name="Wu J."/>
            <person name="Wang P."/>
            <person name="Li P."/>
            <person name="Shi C."/>
            <person name="Zheng F."/>
            <person name="Jian J."/>
            <person name="Huang B."/>
            <person name="Shan D."/>
            <person name="Shi M."/>
            <person name="Fang C."/>
            <person name="Yue Y."/>
            <person name="Li F."/>
            <person name="Li D."/>
            <person name="Wei S."/>
            <person name="Han B."/>
            <person name="Jiang C."/>
            <person name="Yin Y."/>
            <person name="Xia T."/>
            <person name="Zhang Z."/>
            <person name="Bennetzen J.L."/>
            <person name="Zhao S."/>
            <person name="Wan X."/>
        </authorList>
    </citation>
    <scope>NUCLEOTIDE SEQUENCE [LARGE SCALE GENOMIC DNA]</scope>
    <source>
        <strain evidence="2">cv. Shuchazao</strain>
        <tissue evidence="1">Leaf</tissue>
    </source>
</reference>
<proteinExistence type="predicted"/>
<gene>
    <name evidence="1" type="ORF">TEA_028325</name>
</gene>